<comment type="caution">
    <text evidence="4">The sequence shown here is derived from an EMBL/GenBank/DDBJ whole genome shotgun (WGS) entry which is preliminary data.</text>
</comment>
<gene>
    <name evidence="4" type="ORF">THAOC_01427</name>
</gene>
<dbReference type="EMBL" id="AGNL01001694">
    <property type="protein sequence ID" value="EJK76792.1"/>
    <property type="molecule type" value="Genomic_DNA"/>
</dbReference>
<dbReference type="GO" id="GO:0005245">
    <property type="term" value="F:voltage-gated calcium channel activity"/>
    <property type="evidence" value="ECO:0007669"/>
    <property type="project" value="TreeGrafter"/>
</dbReference>
<keyword evidence="1" id="KW-0472">Membrane</keyword>
<dbReference type="InterPro" id="IPR051173">
    <property type="entry name" value="Ca_channel_alpha-2/delta"/>
</dbReference>
<dbReference type="SUPFAM" id="SSF53300">
    <property type="entry name" value="vWA-like"/>
    <property type="match status" value="1"/>
</dbReference>
<dbReference type="InterPro" id="IPR002035">
    <property type="entry name" value="VWF_A"/>
</dbReference>
<dbReference type="OMA" id="CASTHIT"/>
<evidence type="ECO:0000259" key="3">
    <source>
        <dbReference type="PROSITE" id="PS50234"/>
    </source>
</evidence>
<evidence type="ECO:0000313" key="4">
    <source>
        <dbReference type="EMBL" id="EJK76792.1"/>
    </source>
</evidence>
<dbReference type="OrthoDB" id="202775at2759"/>
<dbReference type="InterPro" id="IPR036465">
    <property type="entry name" value="vWFA_dom_sf"/>
</dbReference>
<feature type="signal peptide" evidence="2">
    <location>
        <begin position="1"/>
        <end position="21"/>
    </location>
</feature>
<feature type="domain" description="VWFA" evidence="3">
    <location>
        <begin position="195"/>
        <end position="387"/>
    </location>
</feature>
<organism evidence="4 5">
    <name type="scientific">Thalassiosira oceanica</name>
    <name type="common">Marine diatom</name>
    <dbReference type="NCBI Taxonomy" id="159749"/>
    <lineage>
        <taxon>Eukaryota</taxon>
        <taxon>Sar</taxon>
        <taxon>Stramenopiles</taxon>
        <taxon>Ochrophyta</taxon>
        <taxon>Bacillariophyta</taxon>
        <taxon>Coscinodiscophyceae</taxon>
        <taxon>Thalassiosirophycidae</taxon>
        <taxon>Thalassiosirales</taxon>
        <taxon>Thalassiosiraceae</taxon>
        <taxon>Thalassiosira</taxon>
    </lineage>
</organism>
<keyword evidence="1" id="KW-1133">Transmembrane helix</keyword>
<evidence type="ECO:0000256" key="2">
    <source>
        <dbReference type="SAM" id="SignalP"/>
    </source>
</evidence>
<dbReference type="Pfam" id="PF13519">
    <property type="entry name" value="VWA_2"/>
    <property type="match status" value="1"/>
</dbReference>
<reference evidence="4 5" key="1">
    <citation type="journal article" date="2012" name="Genome Biol.">
        <title>Genome and low-iron response of an oceanic diatom adapted to chronic iron limitation.</title>
        <authorList>
            <person name="Lommer M."/>
            <person name="Specht M."/>
            <person name="Roy A.S."/>
            <person name="Kraemer L."/>
            <person name="Andreson R."/>
            <person name="Gutowska M.A."/>
            <person name="Wolf J."/>
            <person name="Bergner S.V."/>
            <person name="Schilhabel M.B."/>
            <person name="Klostermeier U.C."/>
            <person name="Beiko R.G."/>
            <person name="Rosenstiel P."/>
            <person name="Hippler M."/>
            <person name="Laroche J."/>
        </authorList>
    </citation>
    <scope>NUCLEOTIDE SEQUENCE [LARGE SCALE GENOMIC DNA]</scope>
    <source>
        <strain evidence="4 5">CCMP1005</strain>
    </source>
</reference>
<protein>
    <recommendedName>
        <fullName evidence="3">VWFA domain-containing protein</fullName>
    </recommendedName>
</protein>
<keyword evidence="2" id="KW-0732">Signal</keyword>
<dbReference type="GO" id="GO:0005891">
    <property type="term" value="C:voltage-gated calcium channel complex"/>
    <property type="evidence" value="ECO:0007669"/>
    <property type="project" value="TreeGrafter"/>
</dbReference>
<dbReference type="PANTHER" id="PTHR10166">
    <property type="entry name" value="VOLTAGE-DEPENDENT CALCIUM CHANNEL SUBUNIT ALPHA-2/DELTA-RELATED"/>
    <property type="match status" value="1"/>
</dbReference>
<keyword evidence="1" id="KW-0812">Transmembrane</keyword>
<dbReference type="eggNOG" id="KOG2353">
    <property type="taxonomic scope" value="Eukaryota"/>
</dbReference>
<dbReference type="SMART" id="SM00327">
    <property type="entry name" value="VWA"/>
    <property type="match status" value="1"/>
</dbReference>
<dbReference type="PROSITE" id="PS50234">
    <property type="entry name" value="VWFA"/>
    <property type="match status" value="1"/>
</dbReference>
<dbReference type="AlphaFoldDB" id="K0TQX2"/>
<dbReference type="PANTHER" id="PTHR10166:SF37">
    <property type="entry name" value="STOLID, ISOFORM H"/>
    <property type="match status" value="1"/>
</dbReference>
<dbReference type="Gene3D" id="3.40.50.410">
    <property type="entry name" value="von Willebrand factor, type A domain"/>
    <property type="match status" value="1"/>
</dbReference>
<sequence length="685" mass="73857">MRIIITCLIALVLGCVAVVSAQRSNEREARQVLQHFKEDVLTFRDEVERAYSRRCETATLHGCSRASLSSCSSSFSNGQCTTEEELSIPACDEGAYCSSLWDAQSSAVSLPSFLDQDPEVIETICYSLLAEPFMVESFERDTEWHARYGSYPSWRYFGAHDGIFRKIPAHHQEVCGEYDPRKRPWYVAASSGPKDVILVIDVSGSMGNHGRLSLAKEAATTVIETLTVADRFAIIPFSHEARFIGGPSETLLRATKDNKDRLVSEIENLYAEGSTNFGDGLFRAFSALENTIQQEVTSGCNAAILFLTDGESTSGMVDDEVIHMVKKYRSRLENNHGKKTTVFAYSLGAQADHATTKAIACNTGGLWTSIDDGGDLLSAMSGYYKLFSIGLGDDSNMDFVSVVEPYEDFTSGKHMTTFSGWSPVYDRSVTPHLFLGVVGVDQPMDALERILGEDASSSAMLKRFISLSTAMCPNINLVECYLEQLRLIGGGEDAMCGTCPDNLSVTSIIPEECPFVSDLPNDIWANTDLEGMDFEEKSCCAQDPGNGQESCSAWSPGEDFSAGGLGPIGFAIIAGLSVLVGCCCCFFFVVKKAVVSASLATNKKGNVWSGPGSSQSPVAQVLSSPPASSATYATAAAPLQIVNPVPSHGVATVVQPHVPAPAHMGVTILHPSAPPQPAMNPVFRR</sequence>
<evidence type="ECO:0000256" key="1">
    <source>
        <dbReference type="SAM" id="Phobius"/>
    </source>
</evidence>
<accession>K0TQX2</accession>
<feature type="transmembrane region" description="Helical" evidence="1">
    <location>
        <begin position="568"/>
        <end position="590"/>
    </location>
</feature>
<dbReference type="Proteomes" id="UP000266841">
    <property type="component" value="Unassembled WGS sequence"/>
</dbReference>
<keyword evidence="5" id="KW-1185">Reference proteome</keyword>
<feature type="chain" id="PRO_5003838669" description="VWFA domain-containing protein" evidence="2">
    <location>
        <begin position="22"/>
        <end position="685"/>
    </location>
</feature>
<evidence type="ECO:0000313" key="5">
    <source>
        <dbReference type="Proteomes" id="UP000266841"/>
    </source>
</evidence>
<name>K0TQX2_THAOC</name>
<dbReference type="PROSITE" id="PS51257">
    <property type="entry name" value="PROKAR_LIPOPROTEIN"/>
    <property type="match status" value="1"/>
</dbReference>
<proteinExistence type="predicted"/>